<accession>A0A346FRB5</accession>
<evidence type="ECO:0000256" key="1">
    <source>
        <dbReference type="ARBA" id="ARBA00022737"/>
    </source>
</evidence>
<dbReference type="SMART" id="SM00025">
    <property type="entry name" value="Pumilio"/>
    <property type="match status" value="2"/>
</dbReference>
<dbReference type="PANTHER" id="PTHR24118:SF99">
    <property type="entry name" value="POTE ANKYRIN DOMAIN FAMILY MEMBER 3C-RELATED"/>
    <property type="match status" value="1"/>
</dbReference>
<keyword evidence="2" id="KW-0040">ANK repeat</keyword>
<dbReference type="Gene3D" id="1.25.40.20">
    <property type="entry name" value="Ankyrin repeat-containing domain"/>
    <property type="match status" value="2"/>
</dbReference>
<organism evidence="3 6">
    <name type="scientific">Orthopoxvirus akhmetapox</name>
    <dbReference type="NCBI Taxonomy" id="2200830"/>
    <lineage>
        <taxon>Viruses</taxon>
        <taxon>Varidnaviria</taxon>
        <taxon>Bamfordvirae</taxon>
        <taxon>Nucleocytoviricota</taxon>
        <taxon>Pokkesviricetes</taxon>
        <taxon>Chitovirales</taxon>
        <taxon>Poxviridae</taxon>
        <taxon>Chordopoxvirinae</taxon>
        <taxon>Orthopoxvirus</taxon>
    </lineage>
</organism>
<dbReference type="SMART" id="SM00248">
    <property type="entry name" value="ANK"/>
    <property type="match status" value="7"/>
</dbReference>
<keyword evidence="1" id="KW-0677">Repeat</keyword>
<evidence type="ECO:0000313" key="6">
    <source>
        <dbReference type="Proteomes" id="UP000320472"/>
    </source>
</evidence>
<dbReference type="SUPFAM" id="SSF48403">
    <property type="entry name" value="Ankyrin repeat"/>
    <property type="match status" value="1"/>
</dbReference>
<dbReference type="EMBL" id="MH607142">
    <property type="protein sequence ID" value="AXN75028.1"/>
    <property type="molecule type" value="Genomic_DNA"/>
</dbReference>
<dbReference type="EMBL" id="MN244296">
    <property type="protein sequence ID" value="QEQ49360.1"/>
    <property type="molecule type" value="Genomic_DNA"/>
</dbReference>
<dbReference type="Proteomes" id="UP000324628">
    <property type="component" value="Segment"/>
</dbReference>
<evidence type="ECO:0000313" key="5">
    <source>
        <dbReference type="EMBL" id="QEQ49360.1"/>
    </source>
</evidence>
<name>A0A346FRB5_9POXV</name>
<sequence length="644" mass="76011">MVNYTRYDKILYNSCKTFNIDASSAQSLIESGANPLYEYDGETPLKAYVTKKNNNIKNDVVILLLSSVDYKNINDFDIFEYLCSDNIDIDLLKLLISKGIEINSIKNGINIVEKYATTSNPNVDVFKLLLDKGIPTCSRIQYGYKIKMEPICTGEYHNHFNWIDLLNCDCDCDYDYTIDYDNRMGKTVLYYYIITRSQDGYVISLDVINYLISREKEMRHYTYREHTTLYYYVDKCDIKREIFDALLDSNYSGHELMNILSNYLRKQFRKKNHKIDNYIVDQLLFDRDTFYILELCNSLRNNILISTILKRYTDSIQDLLLEYVSYHTVYINVIKCMIDEGAILYRFKHINKYFQKFSNRDPKVVEYILKNGNVVNDNDNDNDNIINIMPLFPTFSIRELDVLSILKLCKPYIDDINKIDKHGCSILYYCIESPSVALVEWLIDNGADINITTTYGSTCISICVMMADKCIPEIAELYIKILEIILSKLPTIEYIKKTVCYLENNRIYSANIHNKRILETCIKYFILVDYEYICNMYPLYIEFITECKKEIDDMRQIKINGMDMITMMLKLNKHTKKRYVNNPVFIEWAKRQYKFYNQIIYNANKLIEQSKKIDNMIEEVSVDGNRLSMLPLEIRHLIFSYAFI</sequence>
<reference evidence="3 6" key="1">
    <citation type="journal article" date="2018" name="Viruses">
        <title>Genome Sequences of Akhmeta Virus, an Early Divergent Old World Orthopoxvirus.</title>
        <authorList>
            <person name="Gao J"/>
            <person name="Gigante C"/>
            <person name="Khmaladze E"/>
            <person name="Liu P"/>
            <person name="Tang S"/>
            <person name="Wilkins K"/>
            <person name="Zhao K"/>
            <person name="Davidson W"/>
            <person name="Nakazawa Y"/>
            <person name="Maghlakelidze G"/>
            <person name="Geleishvili M"/>
            <person name="Kokhreidze M"/>
            <person name="Carroll DS"/>
            <person name="Emerson G Li.Y."/>
        </authorList>
    </citation>
    <scope>NUCLEOTIDE SEQUENCE [LARGE SCALE GENOMIC DNA]</scope>
    <source>
        <strain evidence="4">Akhmeta_2013-85</strain>
        <strain evidence="3">Akhmeta_2013-88</strain>
    </source>
</reference>
<dbReference type="GO" id="GO:0003723">
    <property type="term" value="F:RNA binding"/>
    <property type="evidence" value="ECO:0007669"/>
    <property type="project" value="InterPro"/>
</dbReference>
<dbReference type="PROSITE" id="PS50088">
    <property type="entry name" value="ANK_REPEAT"/>
    <property type="match status" value="1"/>
</dbReference>
<dbReference type="Proteomes" id="UP000315114">
    <property type="component" value="Segment"/>
</dbReference>
<dbReference type="InterPro" id="IPR036770">
    <property type="entry name" value="Ankyrin_rpt-contain_sf"/>
</dbReference>
<feature type="repeat" description="ANK" evidence="2">
    <location>
        <begin position="422"/>
        <end position="454"/>
    </location>
</feature>
<proteinExistence type="predicted"/>
<dbReference type="EMBL" id="MH607141">
    <property type="protein sequence ID" value="AXN74808.1"/>
    <property type="molecule type" value="Genomic_DNA"/>
</dbReference>
<dbReference type="InterPro" id="IPR001313">
    <property type="entry name" value="Pumilio_RNA-bd_rpt"/>
</dbReference>
<keyword evidence="6" id="KW-1185">Reference proteome</keyword>
<evidence type="ECO:0000313" key="3">
    <source>
        <dbReference type="EMBL" id="AXN74808.1"/>
    </source>
</evidence>
<dbReference type="Pfam" id="PF13606">
    <property type="entry name" value="Ank_3"/>
    <property type="match status" value="1"/>
</dbReference>
<dbReference type="InterPro" id="IPR002110">
    <property type="entry name" value="Ankyrin_rpt"/>
</dbReference>
<evidence type="ECO:0000313" key="4">
    <source>
        <dbReference type="EMBL" id="AXN75028.1"/>
    </source>
</evidence>
<evidence type="ECO:0000256" key="2">
    <source>
        <dbReference type="PROSITE-ProRule" id="PRU00023"/>
    </source>
</evidence>
<protein>
    <submittedName>
        <fullName evidence="3">Ankyrin-containing protein</fullName>
    </submittedName>
    <submittedName>
        <fullName evidence="5">Type I IFN resistance</fullName>
    </submittedName>
</protein>
<gene>
    <name evidence="3" type="ORF">AKMV-88-023</name>
    <name evidence="4 5" type="ORF">AKMV023</name>
</gene>
<evidence type="ECO:0000313" key="7">
    <source>
        <dbReference type="Proteomes" id="UP000324628"/>
    </source>
</evidence>
<dbReference type="PANTHER" id="PTHR24118">
    <property type="entry name" value="POTE ANKYRIN DOMAIN"/>
    <property type="match status" value="1"/>
</dbReference>
<reference evidence="5 7" key="3">
    <citation type="submission" date="2019-07" db="EMBL/GenBank/DDBJ databases">
        <title>Isolation and characterization of Akhmeta virus from wild caught rodents (Apodemus spp.) in Georgia.</title>
        <authorList>
            <person name="Doty J.B."/>
            <person name="Maghlakelidze G."/>
            <person name="Sikharulidze I."/>
            <person name="Tu S.-L."/>
            <person name="Morgan C.N."/>
            <person name="Mauldin M.R."/>
            <person name="Parkadze O."/>
            <person name="Kartskhia N."/>
            <person name="Turmanidze M."/>
            <person name="Matheny A."/>
            <person name="Davidson W."/>
            <person name="Tang S."/>
            <person name="Li Y."/>
            <person name="Upton C."/>
            <person name="Carroll D.S."/>
            <person name="Emerson G.L."/>
        </authorList>
    </citation>
    <scope>NUCLEOTIDE SEQUENCE [LARGE SCALE GENOMIC DNA]</scope>
    <source>
        <strain evidence="5">G66</strain>
    </source>
</reference>
<dbReference type="Proteomes" id="UP000320472">
    <property type="component" value="Segment"/>
</dbReference>
<reference evidence="3" key="2">
    <citation type="submission" date="2018-07" db="EMBL/GenBank/DDBJ databases">
        <authorList>
            <person name="Gao J."/>
            <person name="Li Y."/>
            <person name="Wang H."/>
        </authorList>
    </citation>
    <scope>NUCLEOTIDE SEQUENCE</scope>
    <source>
        <strain evidence="4">Akhmeta_2013-85</strain>
        <strain evidence="3">Akhmeta_2013-88</strain>
    </source>
</reference>